<dbReference type="RefSeq" id="WP_011937526.1">
    <property type="nucleotide sequence ID" value="NC_009483.1"/>
</dbReference>
<dbReference type="SMART" id="SM00953">
    <property type="entry name" value="RES"/>
    <property type="match status" value="1"/>
</dbReference>
<name>A5GCA0_GEOUR</name>
<dbReference type="EMBL" id="CP000698">
    <property type="protein sequence ID" value="ABQ24801.1"/>
    <property type="molecule type" value="Genomic_DNA"/>
</dbReference>
<protein>
    <recommendedName>
        <fullName evidence="1">RES domain-containing protein</fullName>
    </recommendedName>
</protein>
<evidence type="ECO:0000259" key="1">
    <source>
        <dbReference type="SMART" id="SM00953"/>
    </source>
</evidence>
<evidence type="ECO:0000313" key="2">
    <source>
        <dbReference type="EMBL" id="ABQ24801.1"/>
    </source>
</evidence>
<proteinExistence type="predicted"/>
<dbReference type="HOGENOM" id="CLU_097447_0_0_7"/>
<sequence length="245" mass="27529">MSSPTWTPAAVSSEARALSCKVWRMVEAQHVVSTAKLVDTRAEQELLEDILEERKPPVPKEAAGLHYLLFSPFRYETRHPSGSRFRAVTDPGVFYAAETVRTAAAEVGYWRWRFLQDTSGLDRLQPCPFTAFRAPIKTSCVDLRIPPFECDASKWRHPTDYSATQAFGRIARDSALGAILYQSVRDPEQHCCIAILTPQAFAAKKPDAAMQTWVLTISAKEAIWIRKDDASFSFSTASWEMPRGD</sequence>
<organism evidence="2 3">
    <name type="scientific">Geotalea uraniireducens (strain Rf4)</name>
    <name type="common">Geobacter uraniireducens</name>
    <dbReference type="NCBI Taxonomy" id="351605"/>
    <lineage>
        <taxon>Bacteria</taxon>
        <taxon>Pseudomonadati</taxon>
        <taxon>Thermodesulfobacteriota</taxon>
        <taxon>Desulfuromonadia</taxon>
        <taxon>Geobacterales</taxon>
        <taxon>Geobacteraceae</taxon>
        <taxon>Geotalea</taxon>
    </lineage>
</organism>
<feature type="domain" description="RES" evidence="1">
    <location>
        <begin position="72"/>
        <end position="207"/>
    </location>
</feature>
<dbReference type="Proteomes" id="UP000006695">
    <property type="component" value="Chromosome"/>
</dbReference>
<reference evidence="2 3" key="1">
    <citation type="submission" date="2007-05" db="EMBL/GenBank/DDBJ databases">
        <title>Complete sequence of Geobacter uraniireducens Rf4.</title>
        <authorList>
            <consortium name="US DOE Joint Genome Institute"/>
            <person name="Copeland A."/>
            <person name="Lucas S."/>
            <person name="Lapidus A."/>
            <person name="Barry K."/>
            <person name="Detter J.C."/>
            <person name="Glavina del Rio T."/>
            <person name="Hammon N."/>
            <person name="Israni S."/>
            <person name="Dalin E."/>
            <person name="Tice H."/>
            <person name="Pitluck S."/>
            <person name="Chertkov O."/>
            <person name="Brettin T."/>
            <person name="Bruce D."/>
            <person name="Han C."/>
            <person name="Schmutz J."/>
            <person name="Larimer F."/>
            <person name="Land M."/>
            <person name="Hauser L."/>
            <person name="Kyrpides N."/>
            <person name="Mikhailova N."/>
            <person name="Shelobolina E."/>
            <person name="Aklujkar M."/>
            <person name="Lovley D."/>
            <person name="Richardson P."/>
        </authorList>
    </citation>
    <scope>NUCLEOTIDE SEQUENCE [LARGE SCALE GENOMIC DNA]</scope>
    <source>
        <strain evidence="2 3">Rf4</strain>
    </source>
</reference>
<gene>
    <name evidence="2" type="ordered locus">Gura_0589</name>
</gene>
<dbReference type="Pfam" id="PF08808">
    <property type="entry name" value="RES"/>
    <property type="match status" value="1"/>
</dbReference>
<accession>A5GCA0</accession>
<keyword evidence="3" id="KW-1185">Reference proteome</keyword>
<dbReference type="InterPro" id="IPR014914">
    <property type="entry name" value="RES_dom"/>
</dbReference>
<dbReference type="AlphaFoldDB" id="A5GCA0"/>
<evidence type="ECO:0000313" key="3">
    <source>
        <dbReference type="Proteomes" id="UP000006695"/>
    </source>
</evidence>
<dbReference type="STRING" id="351605.Gura_0589"/>
<dbReference type="KEGG" id="gur:Gura_0589"/>